<evidence type="ECO:0000256" key="2">
    <source>
        <dbReference type="ARBA" id="ARBA00022741"/>
    </source>
</evidence>
<dbReference type="AlphaFoldDB" id="A0A7S0ZDI1"/>
<feature type="binding site" evidence="4">
    <location>
        <begin position="126"/>
        <end position="129"/>
    </location>
    <ligand>
        <name>GTP</name>
        <dbReference type="ChEBI" id="CHEBI:37565"/>
    </ligand>
</feature>
<evidence type="ECO:0000256" key="6">
    <source>
        <dbReference type="RuleBase" id="RU003925"/>
    </source>
</evidence>
<feature type="binding site" evidence="5">
    <location>
        <position position="31"/>
    </location>
    <ligand>
        <name>Mg(2+)</name>
        <dbReference type="ChEBI" id="CHEBI:18420"/>
    </ligand>
</feature>
<reference evidence="7" key="1">
    <citation type="submission" date="2021-01" db="EMBL/GenBank/DDBJ databases">
        <authorList>
            <person name="Corre E."/>
            <person name="Pelletier E."/>
            <person name="Niang G."/>
            <person name="Scheremetjew M."/>
            <person name="Finn R."/>
            <person name="Kale V."/>
            <person name="Holt S."/>
            <person name="Cochrane G."/>
            <person name="Meng A."/>
            <person name="Brown T."/>
            <person name="Cohen L."/>
        </authorList>
    </citation>
    <scope>NUCLEOTIDE SEQUENCE</scope>
    <source>
        <strain evidence="7">CCMP3278</strain>
    </source>
</reference>
<dbReference type="PROSITE" id="PS51417">
    <property type="entry name" value="ARF"/>
    <property type="match status" value="1"/>
</dbReference>
<name>A0A7S0ZDI1_9RHOD</name>
<evidence type="ECO:0000256" key="3">
    <source>
        <dbReference type="ARBA" id="ARBA00023134"/>
    </source>
</evidence>
<evidence type="ECO:0000256" key="5">
    <source>
        <dbReference type="PIRSR" id="PIRSR606689-2"/>
    </source>
</evidence>
<dbReference type="InterPro" id="IPR027417">
    <property type="entry name" value="P-loop_NTPase"/>
</dbReference>
<dbReference type="Pfam" id="PF00025">
    <property type="entry name" value="Arf"/>
    <property type="match status" value="1"/>
</dbReference>
<evidence type="ECO:0000256" key="4">
    <source>
        <dbReference type="PIRSR" id="PIRSR606689-1"/>
    </source>
</evidence>
<dbReference type="GO" id="GO:0005525">
    <property type="term" value="F:GTP binding"/>
    <property type="evidence" value="ECO:0007669"/>
    <property type="project" value="UniProtKB-KW"/>
</dbReference>
<organism evidence="7">
    <name type="scientific">Timspurckia oligopyrenoides</name>
    <dbReference type="NCBI Taxonomy" id="708627"/>
    <lineage>
        <taxon>Eukaryota</taxon>
        <taxon>Rhodophyta</taxon>
        <taxon>Bangiophyceae</taxon>
        <taxon>Porphyridiales</taxon>
        <taxon>Porphyridiaceae</taxon>
        <taxon>Timspurckia</taxon>
    </lineage>
</organism>
<dbReference type="Gene3D" id="3.40.50.300">
    <property type="entry name" value="P-loop containing nucleotide triphosphate hydrolases"/>
    <property type="match status" value="1"/>
</dbReference>
<dbReference type="InterPro" id="IPR005225">
    <property type="entry name" value="Small_GTP-bd"/>
</dbReference>
<dbReference type="GO" id="GO:0030010">
    <property type="term" value="P:establishment of cell polarity"/>
    <property type="evidence" value="ECO:0007669"/>
    <property type="project" value="UniProtKB-ARBA"/>
</dbReference>
<dbReference type="NCBIfam" id="TIGR00231">
    <property type="entry name" value="small_GTP"/>
    <property type="match status" value="1"/>
</dbReference>
<dbReference type="GO" id="GO:0003924">
    <property type="term" value="F:GTPase activity"/>
    <property type="evidence" value="ECO:0007669"/>
    <property type="project" value="InterPro"/>
</dbReference>
<dbReference type="SMART" id="SM00178">
    <property type="entry name" value="SAR"/>
    <property type="match status" value="1"/>
</dbReference>
<keyword evidence="3 4" id="KW-0342">GTP-binding</keyword>
<feature type="binding site" evidence="4">
    <location>
        <begin position="24"/>
        <end position="31"/>
    </location>
    <ligand>
        <name>GTP</name>
        <dbReference type="ChEBI" id="CHEBI:37565"/>
    </ligand>
</feature>
<keyword evidence="5" id="KW-0479">Metal-binding</keyword>
<feature type="binding site" evidence="5">
    <location>
        <position position="48"/>
    </location>
    <ligand>
        <name>Mg(2+)</name>
        <dbReference type="ChEBI" id="CHEBI:18420"/>
    </ligand>
</feature>
<feature type="binding site" evidence="4">
    <location>
        <position position="70"/>
    </location>
    <ligand>
        <name>GTP</name>
        <dbReference type="ChEBI" id="CHEBI:37565"/>
    </ligand>
</feature>
<accession>A0A7S0ZDI1</accession>
<dbReference type="InterPro" id="IPR006689">
    <property type="entry name" value="Small_GTPase_ARF/SAR"/>
</dbReference>
<proteinExistence type="inferred from homology"/>
<sequence>MGAVLSSFWSLFSGYKEFKVCMVGLDNAGKTSILYRLHLGESVSTYPTIGSNVEELIYKKVRLCVWDLGGQQDLREMWRFYYLESAALIMVIDSADDERLDVAKDELHQALKSEELHDAAVLVYANKQDLKSALSASEISDALALYNLKTQPWHIQACSAIRGDGLQEGIQWLADCLQQRQQKL</sequence>
<gene>
    <name evidence="7" type="ORF">TOLI1172_LOCUS2813</name>
</gene>
<dbReference type="PRINTS" id="PR00328">
    <property type="entry name" value="SAR1GTPBP"/>
</dbReference>
<dbReference type="InterPro" id="IPR024156">
    <property type="entry name" value="Small_GTPase_ARF"/>
</dbReference>
<keyword evidence="2 4" id="KW-0547">Nucleotide-binding</keyword>
<dbReference type="EMBL" id="HBFP01003985">
    <property type="protein sequence ID" value="CAD8818424.1"/>
    <property type="molecule type" value="Transcribed_RNA"/>
</dbReference>
<evidence type="ECO:0000313" key="7">
    <source>
        <dbReference type="EMBL" id="CAD8818424.1"/>
    </source>
</evidence>
<keyword evidence="5" id="KW-0460">Magnesium</keyword>
<protein>
    <submittedName>
        <fullName evidence="7">Uncharacterized protein</fullName>
    </submittedName>
</protein>
<dbReference type="FunFam" id="3.40.50.300:FF:000412">
    <property type="entry name" value="ADP-ribosylation factor 1"/>
    <property type="match status" value="1"/>
</dbReference>
<dbReference type="SMART" id="SM00177">
    <property type="entry name" value="ARF"/>
    <property type="match status" value="1"/>
</dbReference>
<comment type="similarity">
    <text evidence="1 6">Belongs to the small GTPase superfamily. Arf family.</text>
</comment>
<dbReference type="GO" id="GO:0046872">
    <property type="term" value="F:metal ion binding"/>
    <property type="evidence" value="ECO:0007669"/>
    <property type="project" value="UniProtKB-KW"/>
</dbReference>
<dbReference type="PANTHER" id="PTHR11711">
    <property type="entry name" value="ADP RIBOSYLATION FACTOR-RELATED"/>
    <property type="match status" value="1"/>
</dbReference>
<evidence type="ECO:0000256" key="1">
    <source>
        <dbReference type="ARBA" id="ARBA00010290"/>
    </source>
</evidence>
<dbReference type="SMART" id="SM00175">
    <property type="entry name" value="RAB"/>
    <property type="match status" value="1"/>
</dbReference>
<dbReference type="SUPFAM" id="SSF52540">
    <property type="entry name" value="P-loop containing nucleoside triphosphate hydrolases"/>
    <property type="match status" value="1"/>
</dbReference>